<evidence type="ECO:0000313" key="2">
    <source>
        <dbReference type="EMBL" id="WAR46911.1"/>
    </source>
</evidence>
<name>A0ABY7GG01_9GAMM</name>
<evidence type="ECO:0000313" key="3">
    <source>
        <dbReference type="Proteomes" id="UP001162780"/>
    </source>
</evidence>
<dbReference type="InterPro" id="IPR036410">
    <property type="entry name" value="HSP_DnaJ_Cys-rich_dom_sf"/>
</dbReference>
<gene>
    <name evidence="2" type="ORF">NM686_010475</name>
    <name evidence="1" type="ORF">NM686_017730</name>
</gene>
<dbReference type="SUPFAM" id="SSF57938">
    <property type="entry name" value="DnaJ/Hsp40 cysteine-rich domain"/>
    <property type="match status" value="1"/>
</dbReference>
<reference evidence="1" key="1">
    <citation type="submission" date="2022-11" db="EMBL/GenBank/DDBJ databases">
        <title>Methylomonas rapida sp. nov., Carotenoid-Producing Obligate Methanotrophs with High Growth Characteristics and Biotechnological Potential.</title>
        <authorList>
            <person name="Tikhonova E.N."/>
            <person name="Suleimanov R.Z."/>
            <person name="Miroshnikov K."/>
            <person name="Oshkin I.Y."/>
            <person name="Belova S.E."/>
            <person name="Danilova O.V."/>
            <person name="Ashikhmin A."/>
            <person name="Konopkin A."/>
            <person name="But S.Y."/>
            <person name="Khmelenina V.N."/>
            <person name="Kuznetsov N."/>
            <person name="Pimenov N.V."/>
            <person name="Dedysh S.N."/>
        </authorList>
    </citation>
    <scope>NUCLEOTIDE SEQUENCE</scope>
    <source>
        <strain evidence="1">MP1</strain>
    </source>
</reference>
<evidence type="ECO:0000313" key="1">
    <source>
        <dbReference type="EMBL" id="WAR44195.1"/>
    </source>
</evidence>
<dbReference type="Proteomes" id="UP001162780">
    <property type="component" value="Chromosome"/>
</dbReference>
<proteinExistence type="predicted"/>
<dbReference type="EMBL" id="CP113517">
    <property type="protein sequence ID" value="WAR44195.1"/>
    <property type="molecule type" value="Genomic_DNA"/>
</dbReference>
<accession>A0ABY7GG01</accession>
<dbReference type="Gene3D" id="6.20.20.10">
    <property type="match status" value="1"/>
</dbReference>
<protein>
    <recommendedName>
        <fullName evidence="4">Molecular chaperone DnaJ</fullName>
    </recommendedName>
</protein>
<dbReference type="EMBL" id="CP113517">
    <property type="protein sequence ID" value="WAR46911.1"/>
    <property type="molecule type" value="Genomic_DNA"/>
</dbReference>
<keyword evidence="3" id="KW-1185">Reference proteome</keyword>
<evidence type="ECO:0008006" key="4">
    <source>
        <dbReference type="Google" id="ProtNLM"/>
    </source>
</evidence>
<dbReference type="RefSeq" id="WP_255187822.1">
    <property type="nucleotide sequence ID" value="NZ_CP113517.1"/>
</dbReference>
<sequence>MSEINFNEDGDTENDLALAVPVQRVVMRKCLACAGSGEVKTDYADLRLYGLESESCHKCGGTGNVPHNAELRRAAD</sequence>
<organism evidence="1 3">
    <name type="scientific">Methylomonas rapida</name>
    <dbReference type="NCBI Taxonomy" id="2963939"/>
    <lineage>
        <taxon>Bacteria</taxon>
        <taxon>Pseudomonadati</taxon>
        <taxon>Pseudomonadota</taxon>
        <taxon>Gammaproteobacteria</taxon>
        <taxon>Methylococcales</taxon>
        <taxon>Methylococcaceae</taxon>
        <taxon>Methylomonas</taxon>
    </lineage>
</organism>